<sequence length="271" mass="28366">MFDKVIRTAAVTGLAAACTACAGGGVSQSGFLASYEGLGKRPGTVRATVYERRDEAMAATIERLWIAPAMSHAGQTLSVDDDDRQAVLTEVDRQVCYELSKRFTLIDAPSPEAGTVRVGVTRIDRTNQAGSAASAAANFFIPGPVSVRVPGGVGGLWAEAELLTPSGAQAAALVWSRQAMVLGADKPSLSPIGDAHQLAEPLGDAVASALAPRERKPRPVTTPDPCARFGPRLRPEGLIVRMATGLYQPALSGSKPQDRDPQDGQEQAPPK</sequence>
<feature type="region of interest" description="Disordered" evidence="1">
    <location>
        <begin position="245"/>
        <end position="271"/>
    </location>
</feature>
<dbReference type="AlphaFoldDB" id="A0A6G4QUY1"/>
<evidence type="ECO:0000256" key="2">
    <source>
        <dbReference type="SAM" id="SignalP"/>
    </source>
</evidence>
<accession>A0A6G4QUY1</accession>
<proteinExistence type="predicted"/>
<name>A0A6G4QUY1_9CAUL</name>
<comment type="caution">
    <text evidence="3">The sequence shown here is derived from an EMBL/GenBank/DDBJ whole genome shotgun (WGS) entry which is preliminary data.</text>
</comment>
<dbReference type="EMBL" id="JAAKGT010000002">
    <property type="protein sequence ID" value="NGM49293.1"/>
    <property type="molecule type" value="Genomic_DNA"/>
</dbReference>
<evidence type="ECO:0000256" key="1">
    <source>
        <dbReference type="SAM" id="MobiDB-lite"/>
    </source>
</evidence>
<gene>
    <name evidence="3" type="ORF">G5B46_06710</name>
</gene>
<dbReference type="Pfam" id="PF11769">
    <property type="entry name" value="DUF3313"/>
    <property type="match status" value="1"/>
</dbReference>
<dbReference type="InterPro" id="IPR021747">
    <property type="entry name" value="DUF3313"/>
</dbReference>
<dbReference type="RefSeq" id="WP_165257167.1">
    <property type="nucleotide sequence ID" value="NZ_JAAKGT010000002.1"/>
</dbReference>
<feature type="chain" id="PRO_5026243712" evidence="2">
    <location>
        <begin position="23"/>
        <end position="271"/>
    </location>
</feature>
<feature type="region of interest" description="Disordered" evidence="1">
    <location>
        <begin position="210"/>
        <end position="232"/>
    </location>
</feature>
<dbReference type="PROSITE" id="PS51257">
    <property type="entry name" value="PROKAR_LIPOPROTEIN"/>
    <property type="match status" value="1"/>
</dbReference>
<feature type="signal peptide" evidence="2">
    <location>
        <begin position="1"/>
        <end position="22"/>
    </location>
</feature>
<reference evidence="3" key="1">
    <citation type="submission" date="2020-02" db="EMBL/GenBank/DDBJ databases">
        <authorList>
            <person name="Gao J."/>
            <person name="Sun J."/>
        </authorList>
    </citation>
    <scope>NUCLEOTIDE SEQUENCE</scope>
    <source>
        <strain evidence="3">602-2</strain>
    </source>
</reference>
<keyword evidence="2" id="KW-0732">Signal</keyword>
<organism evidence="3">
    <name type="scientific">Caulobacter sp. 602-2</name>
    <dbReference type="NCBI Taxonomy" id="2710887"/>
    <lineage>
        <taxon>Bacteria</taxon>
        <taxon>Pseudomonadati</taxon>
        <taxon>Pseudomonadota</taxon>
        <taxon>Alphaproteobacteria</taxon>
        <taxon>Caulobacterales</taxon>
        <taxon>Caulobacteraceae</taxon>
        <taxon>Caulobacter</taxon>
    </lineage>
</organism>
<evidence type="ECO:0000313" key="3">
    <source>
        <dbReference type="EMBL" id="NGM49293.1"/>
    </source>
</evidence>
<protein>
    <submittedName>
        <fullName evidence="3">DUF3313 domain-containing protein</fullName>
    </submittedName>
</protein>